<keyword evidence="2" id="KW-1185">Reference proteome</keyword>
<name>A0ACC5VYY4_9GAMM</name>
<protein>
    <submittedName>
        <fullName evidence="1">Uncharacterized protein</fullName>
    </submittedName>
</protein>
<dbReference type="Proteomes" id="UP001319846">
    <property type="component" value="Unassembled WGS sequence"/>
</dbReference>
<organism evidence="1 2">
    <name type="scientific">Vreelandella aquamarina</name>
    <dbReference type="NCBI Taxonomy" id="77097"/>
    <lineage>
        <taxon>Bacteria</taxon>
        <taxon>Pseudomonadati</taxon>
        <taxon>Pseudomonadota</taxon>
        <taxon>Gammaproteobacteria</taxon>
        <taxon>Oceanospirillales</taxon>
        <taxon>Halomonadaceae</taxon>
        <taxon>Vreelandella</taxon>
    </lineage>
</organism>
<reference evidence="1" key="1">
    <citation type="submission" date="2020-06" db="EMBL/GenBank/DDBJ databases">
        <title>Whole Genome Sequence of Halomonas aquamarina MB598.</title>
        <authorList>
            <person name="Pervaiz M."/>
            <person name="Fariq A."/>
            <person name="Yasmin A."/>
            <person name="Welch M."/>
        </authorList>
    </citation>
    <scope>NUCLEOTIDE SEQUENCE</scope>
    <source>
        <strain evidence="1">MB598</strain>
    </source>
</reference>
<comment type="caution">
    <text evidence="1">The sequence shown here is derived from an EMBL/GenBank/DDBJ whole genome shotgun (WGS) entry which is preliminary data.</text>
</comment>
<accession>A0ACC5VYY4</accession>
<dbReference type="EMBL" id="JABYQT010000017">
    <property type="protein sequence ID" value="MBZ5489175.1"/>
    <property type="molecule type" value="Genomic_DNA"/>
</dbReference>
<sequence>MTKKVPAWPSKLTREQAIKLLDAITDQDDPYWENIVEDFYHEETDTLPSAMHLFAALGITEEEYKAATGAQNVNWPGDE</sequence>
<evidence type="ECO:0000313" key="2">
    <source>
        <dbReference type="Proteomes" id="UP001319846"/>
    </source>
</evidence>
<evidence type="ECO:0000313" key="1">
    <source>
        <dbReference type="EMBL" id="MBZ5489175.1"/>
    </source>
</evidence>
<proteinExistence type="predicted"/>
<gene>
    <name evidence="1" type="ORF">HW452_16770</name>
</gene>